<evidence type="ECO:0000256" key="1">
    <source>
        <dbReference type="ARBA" id="ARBA00022801"/>
    </source>
</evidence>
<dbReference type="Pfam" id="PF01734">
    <property type="entry name" value="Patatin"/>
    <property type="match status" value="1"/>
</dbReference>
<feature type="short sequence motif" description="GXSXG" evidence="4">
    <location>
        <begin position="49"/>
        <end position="53"/>
    </location>
</feature>
<evidence type="ECO:0000313" key="7">
    <source>
        <dbReference type="Proteomes" id="UP001595526"/>
    </source>
</evidence>
<keyword evidence="1 4" id="KW-0378">Hydrolase</keyword>
<keyword evidence="7" id="KW-1185">Reference proteome</keyword>
<evidence type="ECO:0000256" key="2">
    <source>
        <dbReference type="ARBA" id="ARBA00022963"/>
    </source>
</evidence>
<evidence type="ECO:0000259" key="5">
    <source>
        <dbReference type="PROSITE" id="PS51635"/>
    </source>
</evidence>
<accession>A0ABV7JG64</accession>
<dbReference type="PANTHER" id="PTHR32241">
    <property type="entry name" value="PATATIN-LIKE PROTEIN 6"/>
    <property type="match status" value="1"/>
</dbReference>
<dbReference type="EMBL" id="JBHRTA010000009">
    <property type="protein sequence ID" value="MFC3197029.1"/>
    <property type="molecule type" value="Genomic_DNA"/>
</dbReference>
<reference evidence="7" key="1">
    <citation type="journal article" date="2019" name="Int. J. Syst. Evol. Microbiol.">
        <title>The Global Catalogue of Microorganisms (GCM) 10K type strain sequencing project: providing services to taxonomists for standard genome sequencing and annotation.</title>
        <authorList>
            <consortium name="The Broad Institute Genomics Platform"/>
            <consortium name="The Broad Institute Genome Sequencing Center for Infectious Disease"/>
            <person name="Wu L."/>
            <person name="Ma J."/>
        </authorList>
    </citation>
    <scope>NUCLEOTIDE SEQUENCE [LARGE SCALE GENOMIC DNA]</scope>
    <source>
        <strain evidence="7">KCTC 52416</strain>
    </source>
</reference>
<feature type="active site" description="Proton acceptor" evidence="4">
    <location>
        <position position="196"/>
    </location>
</feature>
<dbReference type="PANTHER" id="PTHR32241:SF3">
    <property type="entry name" value="PATATIN-LIKE PROTEIN 6"/>
    <property type="match status" value="1"/>
</dbReference>
<dbReference type="PROSITE" id="PS51635">
    <property type="entry name" value="PNPLA"/>
    <property type="match status" value="1"/>
</dbReference>
<feature type="short sequence motif" description="DGA/G" evidence="4">
    <location>
        <begin position="196"/>
        <end position="198"/>
    </location>
</feature>
<dbReference type="Proteomes" id="UP001595526">
    <property type="component" value="Unassembled WGS sequence"/>
</dbReference>
<keyword evidence="2 4" id="KW-0442">Lipid degradation</keyword>
<organism evidence="6 7">
    <name type="scientific">Parapedobacter deserti</name>
    <dbReference type="NCBI Taxonomy" id="1912957"/>
    <lineage>
        <taxon>Bacteria</taxon>
        <taxon>Pseudomonadati</taxon>
        <taxon>Bacteroidota</taxon>
        <taxon>Sphingobacteriia</taxon>
        <taxon>Sphingobacteriales</taxon>
        <taxon>Sphingobacteriaceae</taxon>
        <taxon>Parapedobacter</taxon>
    </lineage>
</organism>
<dbReference type="InterPro" id="IPR002641">
    <property type="entry name" value="PNPLA_dom"/>
</dbReference>
<dbReference type="RefSeq" id="WP_379020323.1">
    <property type="nucleotide sequence ID" value="NZ_JBHRTA010000009.1"/>
</dbReference>
<evidence type="ECO:0000313" key="6">
    <source>
        <dbReference type="EMBL" id="MFC3197029.1"/>
    </source>
</evidence>
<name>A0ABV7JG64_9SPHI</name>
<evidence type="ECO:0000256" key="3">
    <source>
        <dbReference type="ARBA" id="ARBA00023098"/>
    </source>
</evidence>
<feature type="active site" description="Nucleophile" evidence="4">
    <location>
        <position position="51"/>
    </location>
</feature>
<evidence type="ECO:0000256" key="4">
    <source>
        <dbReference type="PROSITE-ProRule" id="PRU01161"/>
    </source>
</evidence>
<feature type="domain" description="PNPLA" evidence="5">
    <location>
        <begin position="6"/>
        <end position="209"/>
    </location>
</feature>
<feature type="short sequence motif" description="GXGXXG" evidence="4">
    <location>
        <begin position="10"/>
        <end position="15"/>
    </location>
</feature>
<keyword evidence="3 4" id="KW-0443">Lipid metabolism</keyword>
<sequence>MMKKILSIDGGGIRGIIPGMLLVALERRLKRISGNPNAAIVDYFDFFAGTSTGGILICLLLCPDERDPSRPKFSAQDALDLYVAHGSDIFKAGFFRRLLAKFGLTSERYPSATLELVLQTYFADIKLSQLLKPCIVTAYNIELRKTHFFRQQTAIVRGDSRDFYLRDVCRATSAAPTYFSVAEIYSMSGTRYPLLDGGVFAPNPSMSAMVEVTKAFNETKIDDISVFSLGTGRSRKAYDYEYFKNSRAVSIGPALIDIMMSGAAESSDFFLQQLYKSTGKETQYIRIEPANLHSIREELDAASHGNIQKLIALGDRMVSENDDLLNRMVTKLVNQKGNDHQRNPWRFLSAKGG</sequence>
<dbReference type="InterPro" id="IPR016035">
    <property type="entry name" value="Acyl_Trfase/lysoPLipase"/>
</dbReference>
<gene>
    <name evidence="6" type="ORF">ACFOET_05325</name>
</gene>
<dbReference type="SUPFAM" id="SSF52151">
    <property type="entry name" value="FabD/lysophospholipase-like"/>
    <property type="match status" value="1"/>
</dbReference>
<protein>
    <submittedName>
        <fullName evidence="6">Patatin-like phospholipase family protein</fullName>
    </submittedName>
</protein>
<dbReference type="Gene3D" id="3.40.1090.10">
    <property type="entry name" value="Cytosolic phospholipase A2 catalytic domain"/>
    <property type="match status" value="1"/>
</dbReference>
<proteinExistence type="predicted"/>
<comment type="caution">
    <text evidence="6">The sequence shown here is derived from an EMBL/GenBank/DDBJ whole genome shotgun (WGS) entry which is preliminary data.</text>
</comment>